<organism evidence="7 8">
    <name type="scientific">Georgenia daeguensis</name>
    <dbReference type="NCBI Taxonomy" id="908355"/>
    <lineage>
        <taxon>Bacteria</taxon>
        <taxon>Bacillati</taxon>
        <taxon>Actinomycetota</taxon>
        <taxon>Actinomycetes</taxon>
        <taxon>Micrococcales</taxon>
        <taxon>Bogoriellaceae</taxon>
        <taxon>Georgenia</taxon>
    </lineage>
</organism>
<dbReference type="InterPro" id="IPR036138">
    <property type="entry name" value="PBP_dimer_sf"/>
</dbReference>
<evidence type="ECO:0000259" key="6">
    <source>
        <dbReference type="Pfam" id="PF03717"/>
    </source>
</evidence>
<dbReference type="SUPFAM" id="SSF56519">
    <property type="entry name" value="Penicillin binding protein dimerisation domain"/>
    <property type="match status" value="1"/>
</dbReference>
<evidence type="ECO:0000256" key="2">
    <source>
        <dbReference type="ARBA" id="ARBA00007171"/>
    </source>
</evidence>
<dbReference type="EMBL" id="BAABBA010000013">
    <property type="protein sequence ID" value="GAA4288286.1"/>
    <property type="molecule type" value="Genomic_DNA"/>
</dbReference>
<evidence type="ECO:0000256" key="3">
    <source>
        <dbReference type="ARBA" id="ARBA00023136"/>
    </source>
</evidence>
<proteinExistence type="inferred from homology"/>
<dbReference type="Gene3D" id="3.40.710.10">
    <property type="entry name" value="DD-peptidase/beta-lactamase superfamily"/>
    <property type="match status" value="1"/>
</dbReference>
<comment type="similarity">
    <text evidence="2">Belongs to the transpeptidase family.</text>
</comment>
<dbReference type="InterPro" id="IPR005311">
    <property type="entry name" value="PBP_dimer"/>
</dbReference>
<sequence length="662" mass="67169">MRRPNRARYNVDTAPDRRHPCPVTISGRRRPLVLAAVLLVSTALASCSTTRDPAEDAEDLAKALATGETSYTRGLGSAEHLASMLGEIAELPRTVEVAAVGEPREITDSKITVVDVDLDWAWDLDADGEPDWSYTSTAQLVEDDEGAWNADVQPDSLVPGVGPQSSVVLERVRGERGDVLAGDGSAIVTDRPVLRVGVDKTRLEGAPEAELRASAEAVATLAGYDDPATFADRAVSAGPRAFVEAIVVREGSSDVDLARLAEVPGGVALPGELPLAPTSAFARALLGRVGEATQEIVEASEGRVSAGDTVGLSGLQEQYDVTLAGRPGLRVSAQVGAELTTLFERPPTDGADLHLSLDTRLQTSAEVALAGTTSPAGLVALRPSTGEILAAASGPGSEGQNTAMLATLAPGSTYKIVTALALLRAGVGPDDVVSCTPDATVEGYTVGNYPGYPAAYLGEITMADAIAQSCNSALINARDSLTPEAMADAGAALGLGRDLAGTWPGFLGSVPAGVSGTGFAASLIGQGEVLASPLAMATVAASVQAGAAVAPTLVLGPEEIADDPARVTAPPVPLTAEEADVLRGYMRGVVTGGTATLLAEVPGGPVHAKSGSAEAGEGGDARVDSWMMAYRGDLAVAVMVQGGGHGSGVAGGIVRDFLTAVG</sequence>
<name>A0ABP8EWJ7_9MICO</name>
<keyword evidence="8" id="KW-1185">Reference proteome</keyword>
<comment type="caution">
    <text evidence="7">The sequence shown here is derived from an EMBL/GenBank/DDBJ whole genome shotgun (WGS) entry which is preliminary data.</text>
</comment>
<reference evidence="8" key="1">
    <citation type="journal article" date="2019" name="Int. J. Syst. Evol. Microbiol.">
        <title>The Global Catalogue of Microorganisms (GCM) 10K type strain sequencing project: providing services to taxonomists for standard genome sequencing and annotation.</title>
        <authorList>
            <consortium name="The Broad Institute Genomics Platform"/>
            <consortium name="The Broad Institute Genome Sequencing Center for Infectious Disease"/>
            <person name="Wu L."/>
            <person name="Ma J."/>
        </authorList>
    </citation>
    <scope>NUCLEOTIDE SEQUENCE [LARGE SCALE GENOMIC DNA]</scope>
    <source>
        <strain evidence="8">JCM 17459</strain>
    </source>
</reference>
<feature type="signal peptide" evidence="4">
    <location>
        <begin position="1"/>
        <end position="45"/>
    </location>
</feature>
<evidence type="ECO:0000259" key="5">
    <source>
        <dbReference type="Pfam" id="PF00905"/>
    </source>
</evidence>
<dbReference type="Pfam" id="PF03717">
    <property type="entry name" value="PBP_dimer"/>
    <property type="match status" value="1"/>
</dbReference>
<evidence type="ECO:0000256" key="1">
    <source>
        <dbReference type="ARBA" id="ARBA00004370"/>
    </source>
</evidence>
<dbReference type="PANTHER" id="PTHR30627:SF24">
    <property type="entry name" value="PENICILLIN-BINDING PROTEIN 4B"/>
    <property type="match status" value="1"/>
</dbReference>
<feature type="chain" id="PRO_5045987858" evidence="4">
    <location>
        <begin position="46"/>
        <end position="662"/>
    </location>
</feature>
<dbReference type="InterPro" id="IPR001460">
    <property type="entry name" value="PCN-bd_Tpept"/>
</dbReference>
<evidence type="ECO:0000256" key="4">
    <source>
        <dbReference type="SAM" id="SignalP"/>
    </source>
</evidence>
<comment type="subcellular location">
    <subcellularLocation>
        <location evidence="1">Membrane</location>
    </subcellularLocation>
</comment>
<evidence type="ECO:0000313" key="7">
    <source>
        <dbReference type="EMBL" id="GAA4288286.1"/>
    </source>
</evidence>
<dbReference type="InterPro" id="IPR050515">
    <property type="entry name" value="Beta-lactam/transpept"/>
</dbReference>
<dbReference type="PANTHER" id="PTHR30627">
    <property type="entry name" value="PEPTIDOGLYCAN D,D-TRANSPEPTIDASE"/>
    <property type="match status" value="1"/>
</dbReference>
<gene>
    <name evidence="7" type="ORF">GCM10022262_26460</name>
</gene>
<dbReference type="InterPro" id="IPR012338">
    <property type="entry name" value="Beta-lactam/transpept-like"/>
</dbReference>
<dbReference type="SUPFAM" id="SSF56601">
    <property type="entry name" value="beta-lactamase/transpeptidase-like"/>
    <property type="match status" value="1"/>
</dbReference>
<dbReference type="Pfam" id="PF00905">
    <property type="entry name" value="Transpeptidase"/>
    <property type="match status" value="1"/>
</dbReference>
<keyword evidence="4" id="KW-0732">Signal</keyword>
<protein>
    <submittedName>
        <fullName evidence="7">Penicillin-binding transpeptidase domain-containing protein</fullName>
    </submittedName>
</protein>
<feature type="domain" description="Penicillin-binding protein dimerisation" evidence="6">
    <location>
        <begin position="173"/>
        <end position="331"/>
    </location>
</feature>
<feature type="domain" description="Penicillin-binding protein transpeptidase" evidence="5">
    <location>
        <begin position="378"/>
        <end position="658"/>
    </location>
</feature>
<keyword evidence="3" id="KW-0472">Membrane</keyword>
<dbReference type="Proteomes" id="UP001499841">
    <property type="component" value="Unassembled WGS sequence"/>
</dbReference>
<evidence type="ECO:0000313" key="8">
    <source>
        <dbReference type="Proteomes" id="UP001499841"/>
    </source>
</evidence>
<accession>A0ABP8EWJ7</accession>
<dbReference type="Gene3D" id="3.90.1310.10">
    <property type="entry name" value="Penicillin-binding protein 2a (Domain 2)"/>
    <property type="match status" value="1"/>
</dbReference>